<gene>
    <name evidence="4" type="ORF">UFOPK2648_01242</name>
    <name evidence="5" type="ORF">UFOPK3037_00321</name>
    <name evidence="6" type="ORF">UFOPK3278_00705</name>
    <name evidence="3" type="ORF">UFOPK3406_00897</name>
    <name evidence="2" type="ORF">UFOPK3925_00069</name>
    <name evidence="7" type="ORF">UFOPK4097_01227</name>
</gene>
<evidence type="ECO:0000313" key="3">
    <source>
        <dbReference type="EMBL" id="CAB4339803.1"/>
    </source>
</evidence>
<evidence type="ECO:0000313" key="6">
    <source>
        <dbReference type="EMBL" id="CAB4847977.1"/>
    </source>
</evidence>
<dbReference type="EMBL" id="CAFAAO010000003">
    <property type="protein sequence ID" value="CAB4796425.1"/>
    <property type="molecule type" value="Genomic_DNA"/>
</dbReference>
<dbReference type="EMBL" id="CAEZYC010000095">
    <property type="protein sequence ID" value="CAB4717690.1"/>
    <property type="molecule type" value="Genomic_DNA"/>
</dbReference>
<dbReference type="Gene3D" id="1.20.1260.10">
    <property type="match status" value="1"/>
</dbReference>
<protein>
    <submittedName>
        <fullName evidence="3">Unannotated protein</fullName>
    </submittedName>
</protein>
<evidence type="ECO:0000259" key="1">
    <source>
        <dbReference type="Pfam" id="PF13794"/>
    </source>
</evidence>
<dbReference type="SUPFAM" id="SSF47240">
    <property type="entry name" value="Ferritin-like"/>
    <property type="match status" value="1"/>
</dbReference>
<dbReference type="EMBL" id="CAFBPK010000022">
    <property type="protein sequence ID" value="CAB5025894.1"/>
    <property type="molecule type" value="Genomic_DNA"/>
</dbReference>
<organism evidence="3">
    <name type="scientific">freshwater metagenome</name>
    <dbReference type="NCBI Taxonomy" id="449393"/>
    <lineage>
        <taxon>unclassified sequences</taxon>
        <taxon>metagenomes</taxon>
        <taxon>ecological metagenomes</taxon>
    </lineage>
</organism>
<reference evidence="3" key="1">
    <citation type="submission" date="2020-05" db="EMBL/GenBank/DDBJ databases">
        <authorList>
            <person name="Chiriac C."/>
            <person name="Salcher M."/>
            <person name="Ghai R."/>
            <person name="Kavagutti S V."/>
        </authorList>
    </citation>
    <scope>NUCLEOTIDE SEQUENCE</scope>
</reference>
<evidence type="ECO:0000313" key="5">
    <source>
        <dbReference type="EMBL" id="CAB4796425.1"/>
    </source>
</evidence>
<proteinExistence type="predicted"/>
<dbReference type="Pfam" id="PF13794">
    <property type="entry name" value="MiaE_2"/>
    <property type="match status" value="1"/>
</dbReference>
<dbReference type="EMBL" id="CAFBIX010000023">
    <property type="protein sequence ID" value="CAB4847977.1"/>
    <property type="molecule type" value="Genomic_DNA"/>
</dbReference>
<dbReference type="InterPro" id="IPR059125">
    <property type="entry name" value="Ferritin_actino"/>
</dbReference>
<sequence length="218" mass="23409">MSSPAVIDLLGVLAYGELVAFERTAADASLAPTLADKAALAEMAAAEFAHYEQLSAHLTSLGSDPIVAMQPFVSALDQFHNTLTPRDWLEGLLKAYVGDGIANDFYREISSHMDSATATLVSEVLSDVGHADFAIERIRDAITQDPKVSGRLALWGRRLMGEMISQATLVAASRPALQELFLRPPEGEVNMTATELTAMVNRLTVGHAKRMDVLGLAS</sequence>
<feature type="domain" description="Ferritin-like" evidence="1">
    <location>
        <begin position="5"/>
        <end position="181"/>
    </location>
</feature>
<dbReference type="CDD" id="cd00657">
    <property type="entry name" value="Ferritin_like"/>
    <property type="match status" value="1"/>
</dbReference>
<evidence type="ECO:0000313" key="7">
    <source>
        <dbReference type="EMBL" id="CAB5025894.1"/>
    </source>
</evidence>
<evidence type="ECO:0000313" key="4">
    <source>
        <dbReference type="EMBL" id="CAB4717690.1"/>
    </source>
</evidence>
<evidence type="ECO:0000313" key="2">
    <source>
        <dbReference type="EMBL" id="CAB4329915.1"/>
    </source>
</evidence>
<dbReference type="EMBL" id="CAESAI010000019">
    <property type="protein sequence ID" value="CAB4339803.1"/>
    <property type="molecule type" value="Genomic_DNA"/>
</dbReference>
<dbReference type="AlphaFoldDB" id="A0A6J5ZJJ7"/>
<dbReference type="InterPro" id="IPR012347">
    <property type="entry name" value="Ferritin-like"/>
</dbReference>
<name>A0A6J5ZJJ7_9ZZZZ</name>
<dbReference type="EMBL" id="CAESAD010000001">
    <property type="protein sequence ID" value="CAB4329915.1"/>
    <property type="molecule type" value="Genomic_DNA"/>
</dbReference>
<accession>A0A6J5ZJJ7</accession>
<dbReference type="InterPro" id="IPR009078">
    <property type="entry name" value="Ferritin-like_SF"/>
</dbReference>